<dbReference type="PANTHER" id="PTHR32552">
    <property type="entry name" value="FERRICHROME IRON RECEPTOR-RELATED"/>
    <property type="match status" value="1"/>
</dbReference>
<dbReference type="Proteomes" id="UP000608154">
    <property type="component" value="Unassembled WGS sequence"/>
</dbReference>
<comment type="subcellular location">
    <subcellularLocation>
        <location evidence="1 11">Cell outer membrane</location>
        <topology evidence="1 11">Multi-pass membrane protein</topology>
    </subcellularLocation>
</comment>
<dbReference type="InterPro" id="IPR039426">
    <property type="entry name" value="TonB-dep_rcpt-like"/>
</dbReference>
<dbReference type="GO" id="GO:0006826">
    <property type="term" value="P:iron ion transport"/>
    <property type="evidence" value="ECO:0007669"/>
    <property type="project" value="UniProtKB-KW"/>
</dbReference>
<keyword evidence="3 11" id="KW-1134">Transmembrane beta strand</keyword>
<evidence type="ECO:0000256" key="12">
    <source>
        <dbReference type="RuleBase" id="RU003357"/>
    </source>
</evidence>
<evidence type="ECO:0000313" key="17">
    <source>
        <dbReference type="EMBL" id="GGC12929.1"/>
    </source>
</evidence>
<evidence type="ECO:0000256" key="4">
    <source>
        <dbReference type="ARBA" id="ARBA00022496"/>
    </source>
</evidence>
<evidence type="ECO:0000256" key="2">
    <source>
        <dbReference type="ARBA" id="ARBA00022448"/>
    </source>
</evidence>
<evidence type="ECO:0000313" key="18">
    <source>
        <dbReference type="Proteomes" id="UP000608154"/>
    </source>
</evidence>
<keyword evidence="9 11" id="KW-0472">Membrane</keyword>
<feature type="domain" description="TonB-dependent receptor plug" evidence="16">
    <location>
        <begin position="61"/>
        <end position="167"/>
    </location>
</feature>
<evidence type="ECO:0000256" key="7">
    <source>
        <dbReference type="ARBA" id="ARBA00023065"/>
    </source>
</evidence>
<dbReference type="AlphaFoldDB" id="A0A916X627"/>
<evidence type="ECO:0000256" key="3">
    <source>
        <dbReference type="ARBA" id="ARBA00022452"/>
    </source>
</evidence>
<accession>A0A916X627</accession>
<dbReference type="SUPFAM" id="SSF56935">
    <property type="entry name" value="Porins"/>
    <property type="match status" value="1"/>
</dbReference>
<dbReference type="CDD" id="cd01347">
    <property type="entry name" value="ligand_gated_channel"/>
    <property type="match status" value="1"/>
</dbReference>
<keyword evidence="7" id="KW-0406">Ion transport</keyword>
<evidence type="ECO:0000256" key="11">
    <source>
        <dbReference type="PROSITE-ProRule" id="PRU01360"/>
    </source>
</evidence>
<dbReference type="PROSITE" id="PS52016">
    <property type="entry name" value="TONB_DEPENDENT_REC_3"/>
    <property type="match status" value="1"/>
</dbReference>
<keyword evidence="18" id="KW-1185">Reference proteome</keyword>
<protein>
    <submittedName>
        <fullName evidence="17">TonB-dependent receptor</fullName>
    </submittedName>
</protein>
<keyword evidence="8 12" id="KW-0798">TonB box</keyword>
<feature type="region of interest" description="Disordered" evidence="13">
    <location>
        <begin position="438"/>
        <end position="460"/>
    </location>
</feature>
<evidence type="ECO:0000256" key="10">
    <source>
        <dbReference type="ARBA" id="ARBA00023237"/>
    </source>
</evidence>
<dbReference type="RefSeq" id="WP_188772833.1">
    <property type="nucleotide sequence ID" value="NZ_BMHK01000035.1"/>
</dbReference>
<proteinExistence type="inferred from homology"/>
<keyword evidence="10 11" id="KW-0998">Cell outer membrane</keyword>
<keyword evidence="4" id="KW-0410">Iron transport</keyword>
<sequence>MGFAFKSLLLVSAALPGSAAIAQTATQEPARTPSTKAASGGAVGNGLAEIVVTAQRRSENLQNVPVAVTALSADTLKATGATSVEDLNGLTPGLNITTTGGVYVLPRIRGVGTTAGGAGIENPVAVYVDGVYYASATGSLLSLNNVAQVAVLKGPQGTLFGRNATGGLIQITTRDPQQDFEADIEGTYGNKDTIGGSLYLTGGLATNIAADLAVYYRNQQDGFGVNRVTGKDVNRGRNLALRSKIKWDLSEDTTIKLAGDYTNNRAALVAFRPVSGTIPVGGVPFSSGKFDVESDADPLSATKQGGGSLTIQHDFSAVRALSITAYRRTRTHFILDSDKRPQPITTIDLVQNDRQFSQELQLVSTAGGPFQWTAGAYYFWAKGSYDPIQIIINNGVVRLTLPSEQTTNSIAAYAQGSYELAEGLKLTAGLRYTHDRQSFSGSKTTTTPAGTFPTASDSDSTTASKVTWRLAVDYRFSPELMGYLSHNRGFKSAGYNPQAFPAVPFEPEVLDAYEAGFKADLFDRKVRFNPSVFYYDYRNLQVSSFVNGILTISNAANAEIYGLDLDATAAITTGLTLSGGLSLLHARYKDFNGASISTPLPGGGNLITSGSAAGNRLQATPDWTLNLAVDYSIPVGENELQLHGDYYYNDGWYPEAENRVRQPSYNLFNASIAYVFNDQRYSARIWGRNLGNTAYALQMNSQAVGDAIGMAPGRTFGVTLGAKF</sequence>
<keyword evidence="6" id="KW-0408">Iron</keyword>
<name>A0A916X627_9SPHN</name>
<evidence type="ECO:0000256" key="6">
    <source>
        <dbReference type="ARBA" id="ARBA00023004"/>
    </source>
</evidence>
<evidence type="ECO:0000259" key="16">
    <source>
        <dbReference type="Pfam" id="PF07715"/>
    </source>
</evidence>
<comment type="caution">
    <text evidence="17">The sequence shown here is derived from an EMBL/GenBank/DDBJ whole genome shotgun (WGS) entry which is preliminary data.</text>
</comment>
<dbReference type="Pfam" id="PF00593">
    <property type="entry name" value="TonB_dep_Rec_b-barrel"/>
    <property type="match status" value="1"/>
</dbReference>
<feature type="signal peptide" evidence="14">
    <location>
        <begin position="1"/>
        <end position="22"/>
    </location>
</feature>
<dbReference type="InterPro" id="IPR012910">
    <property type="entry name" value="Plug_dom"/>
</dbReference>
<evidence type="ECO:0000256" key="5">
    <source>
        <dbReference type="ARBA" id="ARBA00022692"/>
    </source>
</evidence>
<gene>
    <name evidence="17" type="ORF">GCM10011494_34750</name>
</gene>
<dbReference type="InterPro" id="IPR036942">
    <property type="entry name" value="Beta-barrel_TonB_sf"/>
</dbReference>
<evidence type="ECO:0000256" key="1">
    <source>
        <dbReference type="ARBA" id="ARBA00004571"/>
    </source>
</evidence>
<evidence type="ECO:0000259" key="15">
    <source>
        <dbReference type="Pfam" id="PF00593"/>
    </source>
</evidence>
<evidence type="ECO:0000256" key="14">
    <source>
        <dbReference type="SAM" id="SignalP"/>
    </source>
</evidence>
<dbReference type="Gene3D" id="2.40.170.20">
    <property type="entry name" value="TonB-dependent receptor, beta-barrel domain"/>
    <property type="match status" value="1"/>
</dbReference>
<dbReference type="GO" id="GO:0009279">
    <property type="term" value="C:cell outer membrane"/>
    <property type="evidence" value="ECO:0007669"/>
    <property type="project" value="UniProtKB-SubCell"/>
</dbReference>
<feature type="chain" id="PRO_5036927090" evidence="14">
    <location>
        <begin position="23"/>
        <end position="724"/>
    </location>
</feature>
<evidence type="ECO:0000256" key="8">
    <source>
        <dbReference type="ARBA" id="ARBA00023077"/>
    </source>
</evidence>
<dbReference type="InterPro" id="IPR000531">
    <property type="entry name" value="Beta-barrel_TonB"/>
</dbReference>
<dbReference type="EMBL" id="BMHK01000035">
    <property type="protein sequence ID" value="GGC12929.1"/>
    <property type="molecule type" value="Genomic_DNA"/>
</dbReference>
<keyword evidence="14" id="KW-0732">Signal</keyword>
<dbReference type="Pfam" id="PF07715">
    <property type="entry name" value="Plug"/>
    <property type="match status" value="1"/>
</dbReference>
<dbReference type="PANTHER" id="PTHR32552:SF81">
    <property type="entry name" value="TONB-DEPENDENT OUTER MEMBRANE RECEPTOR"/>
    <property type="match status" value="1"/>
</dbReference>
<evidence type="ECO:0000256" key="13">
    <source>
        <dbReference type="SAM" id="MobiDB-lite"/>
    </source>
</evidence>
<reference evidence="17" key="1">
    <citation type="journal article" date="2014" name="Int. J. Syst. Evol. Microbiol.">
        <title>Complete genome sequence of Corynebacterium casei LMG S-19264T (=DSM 44701T), isolated from a smear-ripened cheese.</title>
        <authorList>
            <consortium name="US DOE Joint Genome Institute (JGI-PGF)"/>
            <person name="Walter F."/>
            <person name="Albersmeier A."/>
            <person name="Kalinowski J."/>
            <person name="Ruckert C."/>
        </authorList>
    </citation>
    <scope>NUCLEOTIDE SEQUENCE</scope>
    <source>
        <strain evidence="17">CGMCC 1.15095</strain>
    </source>
</reference>
<keyword evidence="2 11" id="KW-0813">Transport</keyword>
<keyword evidence="5 11" id="KW-0812">Transmembrane</keyword>
<feature type="compositionally biased region" description="Low complexity" evidence="13">
    <location>
        <begin position="444"/>
        <end position="460"/>
    </location>
</feature>
<keyword evidence="17" id="KW-0675">Receptor</keyword>
<evidence type="ECO:0000256" key="9">
    <source>
        <dbReference type="ARBA" id="ARBA00023136"/>
    </source>
</evidence>
<reference evidence="17" key="2">
    <citation type="submission" date="2020-09" db="EMBL/GenBank/DDBJ databases">
        <authorList>
            <person name="Sun Q."/>
            <person name="Zhou Y."/>
        </authorList>
    </citation>
    <scope>NUCLEOTIDE SEQUENCE</scope>
    <source>
        <strain evidence="17">CGMCC 1.15095</strain>
    </source>
</reference>
<comment type="similarity">
    <text evidence="11 12">Belongs to the TonB-dependent receptor family.</text>
</comment>
<organism evidence="17 18">
    <name type="scientific">Novosphingobium endophyticum</name>
    <dbReference type="NCBI Taxonomy" id="1955250"/>
    <lineage>
        <taxon>Bacteria</taxon>
        <taxon>Pseudomonadati</taxon>
        <taxon>Pseudomonadota</taxon>
        <taxon>Alphaproteobacteria</taxon>
        <taxon>Sphingomonadales</taxon>
        <taxon>Sphingomonadaceae</taxon>
        <taxon>Novosphingobium</taxon>
    </lineage>
</organism>
<feature type="domain" description="TonB-dependent receptor-like beta-barrel" evidence="15">
    <location>
        <begin position="288"/>
        <end position="690"/>
    </location>
</feature>